<evidence type="ECO:0000313" key="4">
    <source>
        <dbReference type="EMBL" id="EHL09336.1"/>
    </source>
</evidence>
<evidence type="ECO:0000256" key="1">
    <source>
        <dbReference type="SAM" id="MobiDB-lite"/>
    </source>
</evidence>
<dbReference type="InterPro" id="IPR025389">
    <property type="entry name" value="DUF4300"/>
</dbReference>
<dbReference type="RefSeq" id="WP_009537153.1">
    <property type="nucleotide sequence ID" value="NZ_JH414505.1"/>
</dbReference>
<keyword evidence="5" id="KW-1185">Reference proteome</keyword>
<dbReference type="Proteomes" id="UP000003527">
    <property type="component" value="Unassembled WGS sequence"/>
</dbReference>
<gene>
    <name evidence="4" type="ORF">HMPREF9624_01377</name>
</gene>
<feature type="signal peptide" evidence="2">
    <location>
        <begin position="1"/>
        <end position="23"/>
    </location>
</feature>
<protein>
    <recommendedName>
        <fullName evidence="3">DUF4300 domain-containing protein</fullName>
    </recommendedName>
</protein>
<feature type="compositionally biased region" description="Basic and acidic residues" evidence="1">
    <location>
        <begin position="34"/>
        <end position="57"/>
    </location>
</feature>
<dbReference type="AlphaFoldDB" id="G9WX03"/>
<feature type="region of interest" description="Disordered" evidence="1">
    <location>
        <begin position="23"/>
        <end position="72"/>
    </location>
</feature>
<evidence type="ECO:0000313" key="5">
    <source>
        <dbReference type="Proteomes" id="UP000003527"/>
    </source>
</evidence>
<reference evidence="4 5" key="1">
    <citation type="submission" date="2011-08" db="EMBL/GenBank/DDBJ databases">
        <title>The Genome Sequence of Oribacterium sp. ACB7.</title>
        <authorList>
            <consortium name="The Broad Institute Genome Sequencing Platform"/>
            <person name="Earl A."/>
            <person name="Ward D."/>
            <person name="Feldgarden M."/>
            <person name="Gevers D."/>
            <person name="Sizova M."/>
            <person name="Hazen A."/>
            <person name="Epstein S."/>
            <person name="Young S.K."/>
            <person name="Zeng Q."/>
            <person name="Gargeya S."/>
            <person name="Fitzgerald M."/>
            <person name="Haas B."/>
            <person name="Abouelleil A."/>
            <person name="Alvarado L."/>
            <person name="Arachchi H.M."/>
            <person name="Berlin A."/>
            <person name="Brown A."/>
            <person name="Chapman S.B."/>
            <person name="Chen Z."/>
            <person name="Dunbar C."/>
            <person name="Freedman E."/>
            <person name="Gearin G."/>
            <person name="Gellesch M."/>
            <person name="Goldberg J."/>
            <person name="Griggs A."/>
            <person name="Gujja S."/>
            <person name="Heiman D."/>
            <person name="Howarth C."/>
            <person name="Larson L."/>
            <person name="Lui A."/>
            <person name="MacDonald P.J.P."/>
            <person name="Montmayeur A."/>
            <person name="Murphy C."/>
            <person name="Neiman D."/>
            <person name="Pearson M."/>
            <person name="Priest M."/>
            <person name="Roberts A."/>
            <person name="Saif S."/>
            <person name="Shea T."/>
            <person name="Shenoy N."/>
            <person name="Sisk P."/>
            <person name="Stolte C."/>
            <person name="Sykes S."/>
            <person name="Wortman J."/>
            <person name="Nusbaum C."/>
            <person name="Birren B."/>
        </authorList>
    </citation>
    <scope>NUCLEOTIDE SEQUENCE [LARGE SCALE GENOMIC DNA]</scope>
    <source>
        <strain evidence="4 5">ACB7</strain>
    </source>
</reference>
<proteinExistence type="predicted"/>
<keyword evidence="2" id="KW-0732">Signal</keyword>
<dbReference type="HOGENOM" id="CLU_061772_1_0_9"/>
<name>G9WX03_9FIRM</name>
<sequence length="338" mass="37582">MKKKLWIPLLGLSLALAACGNQAGNTKENTSNEATEKAEVKESEKAESSEKSEKNEETVMETDSRAGAGESDAPISKAKLKLKYSNLVDTETRERVEAALKNAGLKEDKIKSFFAAVDEYNNAVGKENLVQEMTTIDAGFPSLDSDKLVDAWLDKGGYVGRNCRITAFSLMGDFITVGNPTPGETTMLFSDFDAISAKKIFTGEAKKNYDTVFSYIDVENTKDTAVLSADIVQSWKEKEISFHNDKMHMISVFMTMDDGLNKVQEFIGHVGVLVQDGDKFLFIEKLAFELPYQVDEFSSLQEVNDYLMGYYDKDADGLTAKPVIFQDGEVMKEYRVLD</sequence>
<accession>G9WX03</accession>
<comment type="caution">
    <text evidence="4">The sequence shown here is derived from an EMBL/GenBank/DDBJ whole genome shotgun (WGS) entry which is preliminary data.</text>
</comment>
<feature type="compositionally biased region" description="Polar residues" evidence="1">
    <location>
        <begin position="23"/>
        <end position="32"/>
    </location>
</feature>
<evidence type="ECO:0000259" key="3">
    <source>
        <dbReference type="Pfam" id="PF14133"/>
    </source>
</evidence>
<dbReference type="EMBL" id="AFZD01000021">
    <property type="protein sequence ID" value="EHL09336.1"/>
    <property type="molecule type" value="Genomic_DNA"/>
</dbReference>
<dbReference type="PATRIC" id="fig|796944.3.peg.2124"/>
<feature type="chain" id="PRO_5003528038" description="DUF4300 domain-containing protein" evidence="2">
    <location>
        <begin position="24"/>
        <end position="338"/>
    </location>
</feature>
<evidence type="ECO:0000256" key="2">
    <source>
        <dbReference type="SAM" id="SignalP"/>
    </source>
</evidence>
<feature type="domain" description="DUF4300" evidence="3">
    <location>
        <begin position="83"/>
        <end position="331"/>
    </location>
</feature>
<dbReference type="PROSITE" id="PS51257">
    <property type="entry name" value="PROKAR_LIPOPROTEIN"/>
    <property type="match status" value="1"/>
</dbReference>
<organism evidence="4 5">
    <name type="scientific">Oribacterium asaccharolyticum ACB7</name>
    <dbReference type="NCBI Taxonomy" id="796944"/>
    <lineage>
        <taxon>Bacteria</taxon>
        <taxon>Bacillati</taxon>
        <taxon>Bacillota</taxon>
        <taxon>Clostridia</taxon>
        <taxon>Lachnospirales</taxon>
        <taxon>Lachnospiraceae</taxon>
        <taxon>Oribacterium</taxon>
    </lineage>
</organism>
<dbReference type="Pfam" id="PF14133">
    <property type="entry name" value="DUF4300"/>
    <property type="match status" value="1"/>
</dbReference>